<dbReference type="HOGENOM" id="CLU_124776_0_0_1"/>
<name>A0A0C9WRQ2_9AGAR</name>
<gene>
    <name evidence="3" type="ORF">K443DRAFT_6963</name>
</gene>
<organism evidence="3 4">
    <name type="scientific">Laccaria amethystina LaAM-08-1</name>
    <dbReference type="NCBI Taxonomy" id="1095629"/>
    <lineage>
        <taxon>Eukaryota</taxon>
        <taxon>Fungi</taxon>
        <taxon>Dikarya</taxon>
        <taxon>Basidiomycota</taxon>
        <taxon>Agaricomycotina</taxon>
        <taxon>Agaricomycetes</taxon>
        <taxon>Agaricomycetidae</taxon>
        <taxon>Agaricales</taxon>
        <taxon>Agaricineae</taxon>
        <taxon>Hydnangiaceae</taxon>
        <taxon>Laccaria</taxon>
    </lineage>
</organism>
<feature type="region of interest" description="Disordered" evidence="1">
    <location>
        <begin position="158"/>
        <end position="185"/>
    </location>
</feature>
<dbReference type="Proteomes" id="UP000054477">
    <property type="component" value="Unassembled WGS sequence"/>
</dbReference>
<evidence type="ECO:0000313" key="3">
    <source>
        <dbReference type="EMBL" id="KIK01320.1"/>
    </source>
</evidence>
<reference evidence="3 4" key="1">
    <citation type="submission" date="2014-04" db="EMBL/GenBank/DDBJ databases">
        <authorList>
            <consortium name="DOE Joint Genome Institute"/>
            <person name="Kuo A."/>
            <person name="Kohler A."/>
            <person name="Nagy L.G."/>
            <person name="Floudas D."/>
            <person name="Copeland A."/>
            <person name="Barry K.W."/>
            <person name="Cichocki N."/>
            <person name="Veneault-Fourrey C."/>
            <person name="LaButti K."/>
            <person name="Lindquist E.A."/>
            <person name="Lipzen A."/>
            <person name="Lundell T."/>
            <person name="Morin E."/>
            <person name="Murat C."/>
            <person name="Sun H."/>
            <person name="Tunlid A."/>
            <person name="Henrissat B."/>
            <person name="Grigoriev I.V."/>
            <person name="Hibbett D.S."/>
            <person name="Martin F."/>
            <person name="Nordberg H.P."/>
            <person name="Cantor M.N."/>
            <person name="Hua S.X."/>
        </authorList>
    </citation>
    <scope>NUCLEOTIDE SEQUENCE [LARGE SCALE GENOMIC DNA]</scope>
    <source>
        <strain evidence="3 4">LaAM-08-1</strain>
    </source>
</reference>
<dbReference type="InterPro" id="IPR046496">
    <property type="entry name" value="DUF6589"/>
</dbReference>
<dbReference type="Pfam" id="PF20231">
    <property type="entry name" value="DUF6589"/>
    <property type="match status" value="1"/>
</dbReference>
<protein>
    <recommendedName>
        <fullName evidence="2">DUF6589 domain-containing protein</fullName>
    </recommendedName>
</protein>
<dbReference type="OrthoDB" id="3152464at2759"/>
<feature type="domain" description="DUF6589" evidence="2">
    <location>
        <begin position="28"/>
        <end position="85"/>
    </location>
</feature>
<keyword evidence="4" id="KW-1185">Reference proteome</keyword>
<accession>A0A0C9WRQ2</accession>
<dbReference type="AlphaFoldDB" id="A0A0C9WRQ2"/>
<reference evidence="4" key="2">
    <citation type="submission" date="2015-01" db="EMBL/GenBank/DDBJ databases">
        <title>Evolutionary Origins and Diversification of the Mycorrhizal Mutualists.</title>
        <authorList>
            <consortium name="DOE Joint Genome Institute"/>
            <consortium name="Mycorrhizal Genomics Consortium"/>
            <person name="Kohler A."/>
            <person name="Kuo A."/>
            <person name="Nagy L.G."/>
            <person name="Floudas D."/>
            <person name="Copeland A."/>
            <person name="Barry K.W."/>
            <person name="Cichocki N."/>
            <person name="Veneault-Fourrey C."/>
            <person name="LaButti K."/>
            <person name="Lindquist E.A."/>
            <person name="Lipzen A."/>
            <person name="Lundell T."/>
            <person name="Morin E."/>
            <person name="Murat C."/>
            <person name="Riley R."/>
            <person name="Ohm R."/>
            <person name="Sun H."/>
            <person name="Tunlid A."/>
            <person name="Henrissat B."/>
            <person name="Grigoriev I.V."/>
            <person name="Hibbett D.S."/>
            <person name="Martin F."/>
        </authorList>
    </citation>
    <scope>NUCLEOTIDE SEQUENCE [LARGE SCALE GENOMIC DNA]</scope>
    <source>
        <strain evidence="4">LaAM-08-1</strain>
    </source>
</reference>
<evidence type="ECO:0000313" key="4">
    <source>
        <dbReference type="Proteomes" id="UP000054477"/>
    </source>
</evidence>
<proteinExistence type="predicted"/>
<sequence>MVATSHAVAIDSPLLTSRLFISFPLPVIDLNIEHLIGELKIYSNPKGLQSTLDRLGNISAAIDYLKKIKKQVGLAMSVAYQGTTHTKADTAHLVWRVADKVRDEELQIFKWNRKGNGKAVAACDILALGEQKPKSSSLATFNQKVIVMVECRLYTPEPSEDTDTLPPVAMGHPSDEVDSVEVDLD</sequence>
<dbReference type="EMBL" id="KN838608">
    <property type="protein sequence ID" value="KIK01320.1"/>
    <property type="molecule type" value="Genomic_DNA"/>
</dbReference>
<evidence type="ECO:0000256" key="1">
    <source>
        <dbReference type="SAM" id="MobiDB-lite"/>
    </source>
</evidence>
<evidence type="ECO:0000259" key="2">
    <source>
        <dbReference type="Pfam" id="PF20231"/>
    </source>
</evidence>
<feature type="compositionally biased region" description="Acidic residues" evidence="1">
    <location>
        <begin position="176"/>
        <end position="185"/>
    </location>
</feature>